<organism evidence="1 2">
    <name type="scientific">Armillaria novae-zelandiae</name>
    <dbReference type="NCBI Taxonomy" id="153914"/>
    <lineage>
        <taxon>Eukaryota</taxon>
        <taxon>Fungi</taxon>
        <taxon>Dikarya</taxon>
        <taxon>Basidiomycota</taxon>
        <taxon>Agaricomycotina</taxon>
        <taxon>Agaricomycetes</taxon>
        <taxon>Agaricomycetidae</taxon>
        <taxon>Agaricales</taxon>
        <taxon>Marasmiineae</taxon>
        <taxon>Physalacriaceae</taxon>
        <taxon>Armillaria</taxon>
    </lineage>
</organism>
<dbReference type="AlphaFoldDB" id="A0AA39NNU5"/>
<evidence type="ECO:0000313" key="2">
    <source>
        <dbReference type="Proteomes" id="UP001175227"/>
    </source>
</evidence>
<protein>
    <submittedName>
        <fullName evidence="1">Uncharacterized protein</fullName>
    </submittedName>
</protein>
<name>A0AA39NNU5_9AGAR</name>
<keyword evidence="2" id="KW-1185">Reference proteome</keyword>
<proteinExistence type="predicted"/>
<dbReference type="Proteomes" id="UP001175227">
    <property type="component" value="Unassembled WGS sequence"/>
</dbReference>
<sequence length="332" mass="37855">MRLPPEITDSVIDELRYERHTLKSCTLVSRNFLLRSRLHFFRHVTLTTPKLCKRFLQLILSNPTIAFLVEFLEIDTDPRYKRQAAVHLHAMIDSVLWQSTSDRQWVCRETTIQEILPLLANLTSFSAGAMCWRSFSRIPSTLSFERTLSSIADGITTLRLVYVHFDCQTDLLDMLSAFKNLKSLSLGTVIAAPFSAIDAERVSLGIDELEIDMEGSSRTVEMFLLRVKLDKLRSLKVTRCFSVQMELVRGLMDLARTSLEELEIGECTLPVNWEHMCPPLDVSCLKSLSIEPPSYSLARWWAMSLEKRTQKTLTSSLNASTGLRTSVSRCDL</sequence>
<evidence type="ECO:0000313" key="1">
    <source>
        <dbReference type="EMBL" id="KAK0468833.1"/>
    </source>
</evidence>
<comment type="caution">
    <text evidence="1">The sequence shown here is derived from an EMBL/GenBank/DDBJ whole genome shotgun (WGS) entry which is preliminary data.</text>
</comment>
<gene>
    <name evidence="1" type="ORF">IW261DRAFT_1011718</name>
</gene>
<dbReference type="EMBL" id="JAUEPR010000065">
    <property type="protein sequence ID" value="KAK0468833.1"/>
    <property type="molecule type" value="Genomic_DNA"/>
</dbReference>
<reference evidence="1" key="1">
    <citation type="submission" date="2023-06" db="EMBL/GenBank/DDBJ databases">
        <authorList>
            <consortium name="Lawrence Berkeley National Laboratory"/>
            <person name="Ahrendt S."/>
            <person name="Sahu N."/>
            <person name="Indic B."/>
            <person name="Wong-Bajracharya J."/>
            <person name="Merenyi Z."/>
            <person name="Ke H.-M."/>
            <person name="Monk M."/>
            <person name="Kocsube S."/>
            <person name="Drula E."/>
            <person name="Lipzen A."/>
            <person name="Balint B."/>
            <person name="Henrissat B."/>
            <person name="Andreopoulos B."/>
            <person name="Martin F.M."/>
            <person name="Harder C.B."/>
            <person name="Rigling D."/>
            <person name="Ford K.L."/>
            <person name="Foster G.D."/>
            <person name="Pangilinan J."/>
            <person name="Papanicolaou A."/>
            <person name="Barry K."/>
            <person name="LaButti K."/>
            <person name="Viragh M."/>
            <person name="Koriabine M."/>
            <person name="Yan M."/>
            <person name="Riley R."/>
            <person name="Champramary S."/>
            <person name="Plett K.L."/>
            <person name="Tsai I.J."/>
            <person name="Slot J."/>
            <person name="Sipos G."/>
            <person name="Plett J."/>
            <person name="Nagy L.G."/>
            <person name="Grigoriev I.V."/>
        </authorList>
    </citation>
    <scope>NUCLEOTIDE SEQUENCE</scope>
    <source>
        <strain evidence="1">ICMP 16352</strain>
    </source>
</reference>
<accession>A0AA39NNU5</accession>